<proteinExistence type="predicted"/>
<protein>
    <submittedName>
        <fullName evidence="1">Uncharacterized protein</fullName>
    </submittedName>
</protein>
<reference evidence="1 2" key="1">
    <citation type="submission" date="2018-02" db="EMBL/GenBank/DDBJ databases">
        <title>Genomic Reconstructions from Amazon Rainforest and Pasture Soil Reveal Novel Insights into the Physiology of Candidate Phyla in Tropical Sites.</title>
        <authorList>
            <person name="Kroeger M.E."/>
            <person name="Delmont T."/>
            <person name="Eren A.M."/>
            <person name="Guo J."/>
            <person name="Meyer K.M."/>
            <person name="Khan K."/>
            <person name="Rodrigues J.L.M."/>
            <person name="Bohannan B.J.M."/>
            <person name="Tringe S."/>
            <person name="Borges C.D."/>
            <person name="Tiedje J."/>
            <person name="Tsai S.M."/>
            <person name="Nusslein K."/>
        </authorList>
    </citation>
    <scope>NUCLEOTIDE SEQUENCE [LARGE SCALE GENOMIC DNA]</scope>
    <source>
        <strain evidence="1">Amazon FNV 2010 28 9</strain>
    </source>
</reference>
<sequence>MTKKETLDKVNANMKVAVKIRQTLDAQRRERNEDVQNKENLAAINVNTFGCMDGRKIIFKSRKNEGQWVTVTDQKAAVEVVEPHVPGAGLGFIAVLEQVAHLPQDGIGGAIEVAEAAFKTLGMEPQFHIDNKHGDFSVEGKTDKEIFAFIETHVEGCGFAALIWGKEGAVALLHKLIQRGWIVEMLGGEHGEEKALEIESGGKAIDTAKATEAHAQRFTFNKKETQRALEAMERGETFVADSMRWFTQKFADIALALRKIDTVSSVRA</sequence>
<name>A0A317JLI5_9BACT</name>
<organism evidence="1 2">
    <name type="scientific">Candidatus Cerribacteria bacterium 'Amazon FNV 2010 28 9'</name>
    <dbReference type="NCBI Taxonomy" id="2081795"/>
    <lineage>
        <taxon>Bacteria</taxon>
        <taxon>Candidatus Cerribacteria</taxon>
    </lineage>
</organism>
<gene>
    <name evidence="1" type="ORF">C5B42_06060</name>
</gene>
<dbReference type="Proteomes" id="UP000246104">
    <property type="component" value="Unassembled WGS sequence"/>
</dbReference>
<dbReference type="EMBL" id="PSRQ01000064">
    <property type="protein sequence ID" value="PWU22436.1"/>
    <property type="molecule type" value="Genomic_DNA"/>
</dbReference>
<comment type="caution">
    <text evidence="1">The sequence shown here is derived from an EMBL/GenBank/DDBJ whole genome shotgun (WGS) entry which is preliminary data.</text>
</comment>
<evidence type="ECO:0000313" key="2">
    <source>
        <dbReference type="Proteomes" id="UP000246104"/>
    </source>
</evidence>
<dbReference type="AlphaFoldDB" id="A0A317JLI5"/>
<evidence type="ECO:0000313" key="1">
    <source>
        <dbReference type="EMBL" id="PWU22436.1"/>
    </source>
</evidence>
<accession>A0A317JLI5</accession>